<proteinExistence type="predicted"/>
<gene>
    <name evidence="1" type="ORF">ALQ86_05377</name>
</gene>
<dbReference type="AlphaFoldDB" id="A0A3M3AUW5"/>
<name>A0A3M3AUW5_PSEA0</name>
<accession>A0A3M3AUW5</accession>
<evidence type="ECO:0000313" key="2">
    <source>
        <dbReference type="Proteomes" id="UP000272627"/>
    </source>
</evidence>
<sequence>MLSDKSFVYAIYDELFEKNFNQYKTILNKPIDNDKAPYARARNALGKV</sequence>
<evidence type="ECO:0000313" key="1">
    <source>
        <dbReference type="EMBL" id="RMM04155.1"/>
    </source>
</evidence>
<protein>
    <submittedName>
        <fullName evidence="1">Uncharacterized protein</fullName>
    </submittedName>
</protein>
<reference evidence="1 2" key="1">
    <citation type="submission" date="2018-08" db="EMBL/GenBank/DDBJ databases">
        <title>Recombination of ecologically and evolutionarily significant loci maintains genetic cohesion in the Pseudomonas syringae species complex.</title>
        <authorList>
            <person name="Dillon M."/>
            <person name="Thakur S."/>
            <person name="Almeida R.N.D."/>
            <person name="Weir B.S."/>
            <person name="Guttman D.S."/>
        </authorList>
    </citation>
    <scope>NUCLEOTIDE SEQUENCE [LARGE SCALE GENOMIC DNA]</scope>
    <source>
        <strain evidence="1 2">ICMP 8636</strain>
    </source>
</reference>
<dbReference type="EMBL" id="RBOA01000010">
    <property type="protein sequence ID" value="RMM04155.1"/>
    <property type="molecule type" value="Genomic_DNA"/>
</dbReference>
<organism evidence="1 2">
    <name type="scientific">Pseudomonas amygdali pv. eriobotryae</name>
    <dbReference type="NCBI Taxonomy" id="129137"/>
    <lineage>
        <taxon>Bacteria</taxon>
        <taxon>Pseudomonadati</taxon>
        <taxon>Pseudomonadota</taxon>
        <taxon>Gammaproteobacteria</taxon>
        <taxon>Pseudomonadales</taxon>
        <taxon>Pseudomonadaceae</taxon>
        <taxon>Pseudomonas</taxon>
        <taxon>Pseudomonas amygdali</taxon>
    </lineage>
</organism>
<comment type="caution">
    <text evidence="1">The sequence shown here is derived from an EMBL/GenBank/DDBJ whole genome shotgun (WGS) entry which is preliminary data.</text>
</comment>
<dbReference type="Proteomes" id="UP000272627">
    <property type="component" value="Unassembled WGS sequence"/>
</dbReference>